<protein>
    <submittedName>
        <fullName evidence="3">4'-phosphopantetheinyl transferase</fullName>
    </submittedName>
</protein>
<accession>A0A8H7YSG3</accession>
<name>A0A8H7YSG3_AJECA</name>
<keyword evidence="1 3" id="KW-0808">Transferase</keyword>
<evidence type="ECO:0000313" key="4">
    <source>
        <dbReference type="Proteomes" id="UP000670092"/>
    </source>
</evidence>
<sequence length="190" mass="20411">MKLTPFPFPLNIGTDIVHLPRICRLIRRPASSNGNGGAKATTTTATYLDRFIRRILCEEELKDYYAKFSALQHHSASGAKTLTTVSPPGPAMNAANITEMARWLAGRFAAKEAARKAAPGGASTIGWKDVMVRIDRERNGSGSVKPEIVYLKDGGVRGEVGKLSISHDGDYVVATVLAATTRTTTQLPDG</sequence>
<dbReference type="Pfam" id="PF01648">
    <property type="entry name" value="ACPS"/>
    <property type="match status" value="1"/>
</dbReference>
<dbReference type="VEuPathDB" id="FungiDB:I7I52_06996"/>
<dbReference type="EMBL" id="JAEVHI010000003">
    <property type="protein sequence ID" value="KAG5296366.1"/>
    <property type="molecule type" value="Genomic_DNA"/>
</dbReference>
<proteinExistence type="inferred from homology"/>
<reference evidence="3 4" key="1">
    <citation type="submission" date="2021-01" db="EMBL/GenBank/DDBJ databases">
        <title>Chromosome-level genome assembly of a human fungal pathogen reveals clustering of transcriptionally co-regulated genes.</title>
        <authorList>
            <person name="Voorhies M."/>
            <person name="Cohen S."/>
            <person name="Shea T.P."/>
            <person name="Petrus S."/>
            <person name="Munoz J.F."/>
            <person name="Poplawski S."/>
            <person name="Goldman W.E."/>
            <person name="Michael T."/>
            <person name="Cuomo C.A."/>
            <person name="Sil A."/>
            <person name="Beyhan S."/>
        </authorList>
    </citation>
    <scope>NUCLEOTIDE SEQUENCE [LARGE SCALE GENOMIC DNA]</scope>
    <source>
        <strain evidence="3 4">G184AR</strain>
    </source>
</reference>
<dbReference type="HAMAP" id="MF_00101">
    <property type="entry name" value="AcpS"/>
    <property type="match status" value="1"/>
</dbReference>
<dbReference type="GO" id="GO:0008897">
    <property type="term" value="F:holo-[acyl-carrier-protein] synthase activity"/>
    <property type="evidence" value="ECO:0007669"/>
    <property type="project" value="InterPro"/>
</dbReference>
<gene>
    <name evidence="3" type="ORF">I7I52_06996</name>
</gene>
<dbReference type="AlphaFoldDB" id="A0A8H7YSG3"/>
<dbReference type="Gene3D" id="3.90.470.20">
    <property type="entry name" value="4'-phosphopantetheinyl transferase domain"/>
    <property type="match status" value="1"/>
</dbReference>
<dbReference type="Proteomes" id="UP000670092">
    <property type="component" value="Unassembled WGS sequence"/>
</dbReference>
<dbReference type="InterPro" id="IPR002582">
    <property type="entry name" value="ACPS"/>
</dbReference>
<evidence type="ECO:0000256" key="1">
    <source>
        <dbReference type="ARBA" id="ARBA00022679"/>
    </source>
</evidence>
<evidence type="ECO:0000313" key="3">
    <source>
        <dbReference type="EMBL" id="KAG5296366.1"/>
    </source>
</evidence>
<comment type="caution">
    <text evidence="3">The sequence shown here is derived from an EMBL/GenBank/DDBJ whole genome shotgun (WGS) entry which is preliminary data.</text>
</comment>
<organism evidence="3 4">
    <name type="scientific">Ajellomyces capsulatus</name>
    <name type="common">Darling's disease fungus</name>
    <name type="synonym">Histoplasma capsulatum</name>
    <dbReference type="NCBI Taxonomy" id="5037"/>
    <lineage>
        <taxon>Eukaryota</taxon>
        <taxon>Fungi</taxon>
        <taxon>Dikarya</taxon>
        <taxon>Ascomycota</taxon>
        <taxon>Pezizomycotina</taxon>
        <taxon>Eurotiomycetes</taxon>
        <taxon>Eurotiomycetidae</taxon>
        <taxon>Onygenales</taxon>
        <taxon>Ajellomycetaceae</taxon>
        <taxon>Histoplasma</taxon>
    </lineage>
</organism>
<dbReference type="InterPro" id="IPR008278">
    <property type="entry name" value="4-PPantetheinyl_Trfase_dom"/>
</dbReference>
<dbReference type="GO" id="GO:0000287">
    <property type="term" value="F:magnesium ion binding"/>
    <property type="evidence" value="ECO:0007669"/>
    <property type="project" value="InterPro"/>
</dbReference>
<dbReference type="GO" id="GO:0006633">
    <property type="term" value="P:fatty acid biosynthetic process"/>
    <property type="evidence" value="ECO:0007669"/>
    <property type="project" value="InterPro"/>
</dbReference>
<evidence type="ECO:0000259" key="2">
    <source>
        <dbReference type="Pfam" id="PF01648"/>
    </source>
</evidence>
<dbReference type="SUPFAM" id="SSF56214">
    <property type="entry name" value="4'-phosphopantetheinyl transferase"/>
    <property type="match status" value="1"/>
</dbReference>
<dbReference type="InterPro" id="IPR037143">
    <property type="entry name" value="4-PPantetheinyl_Trfase_dom_sf"/>
</dbReference>
<feature type="domain" description="4'-phosphopantetheinyl transferase" evidence="2">
    <location>
        <begin position="12"/>
        <end position="175"/>
    </location>
</feature>
<dbReference type="OrthoDB" id="15433at2759"/>